<evidence type="ECO:0000256" key="6">
    <source>
        <dbReference type="RuleBase" id="RU003355"/>
    </source>
</evidence>
<evidence type="ECO:0000256" key="7">
    <source>
        <dbReference type="SAM" id="SignalP"/>
    </source>
</evidence>
<evidence type="ECO:0000256" key="5">
    <source>
        <dbReference type="PROSITE-ProRule" id="PRU01240"/>
    </source>
</evidence>
<dbReference type="InterPro" id="IPR023828">
    <property type="entry name" value="Peptidase_S8_Ser-AS"/>
</dbReference>
<dbReference type="EMBL" id="LRPC01000001">
    <property type="protein sequence ID" value="KYG77902.1"/>
    <property type="molecule type" value="Genomic_DNA"/>
</dbReference>
<dbReference type="CDD" id="cd07483">
    <property type="entry name" value="Peptidases_S8_Subtilisin_Novo-like"/>
    <property type="match status" value="1"/>
</dbReference>
<dbReference type="GO" id="GO:0004252">
    <property type="term" value="F:serine-type endopeptidase activity"/>
    <property type="evidence" value="ECO:0007669"/>
    <property type="project" value="UniProtKB-UniRule"/>
</dbReference>
<keyword evidence="4 5" id="KW-0720">Serine protease</keyword>
<feature type="signal peptide" evidence="7">
    <location>
        <begin position="1"/>
        <end position="18"/>
    </location>
</feature>
<feature type="chain" id="PRO_5007574658" evidence="7">
    <location>
        <begin position="19"/>
        <end position="536"/>
    </location>
</feature>
<keyword evidence="2 5" id="KW-0645">Protease</keyword>
<keyword evidence="7" id="KW-0732">Signal</keyword>
<accession>A0A150XGR5</accession>
<feature type="active site" description="Charge relay system" evidence="5">
    <location>
        <position position="288"/>
    </location>
</feature>
<dbReference type="InterPro" id="IPR015500">
    <property type="entry name" value="Peptidase_S8_subtilisin-rel"/>
</dbReference>
<keyword evidence="3 5" id="KW-0378">Hydrolase</keyword>
<dbReference type="Gene3D" id="3.40.50.200">
    <property type="entry name" value="Peptidase S8/S53 domain"/>
    <property type="match status" value="2"/>
</dbReference>
<organism evidence="9 10">
    <name type="scientific">Roseivirga spongicola</name>
    <dbReference type="NCBI Taxonomy" id="333140"/>
    <lineage>
        <taxon>Bacteria</taxon>
        <taxon>Pseudomonadati</taxon>
        <taxon>Bacteroidota</taxon>
        <taxon>Cytophagia</taxon>
        <taxon>Cytophagales</taxon>
        <taxon>Roseivirgaceae</taxon>
        <taxon>Roseivirga</taxon>
    </lineage>
</organism>
<sequence length="536" mass="59576">MKKLIFALLFLAAFALNAQDTPPPKNWFNLDPVKDSVNGVSTEKAYEYLKGKESKKVLVAVIDSGIDIEHEDLKDVVWTNEDEIPGNGIDDDNNGYIDDVHGWNFLGGKDGRNVDKETLEITREYKRLKPKYEGVSESDVKKADKEEYEYWKEIQTSFEKTYNEAKGQAMMMENIQSQLIRYNKLFEAYLLDEEITSEDINKVSSTDEVIMRGKQMLTQIYNMTDNSLSLDTLIYFVQQDMENIKKDAEFSYNLEFNPREIVGDDPNRMDDIGYGNNDVIGKNTDNFHGTHVAGIIAATRGNNLGIDGVANNVEIMAIRAVPDGDERDKDVANAIRYAVDNGAQVINMSFGKGYSPNTQYVYDAIEYAAKKGVLLVHAAGNSAENIDEANNFPNDKFGRKKDWPNWVEVGASSWGSENNYVGVFSNYGKKSVDVFAPGVAIYSLAPGNEYQDAQGTSMASPVTAGVAALLLSYFPDLEAEQIKDILMKSVRGVEVKVNEPGTGEEVKFSNLSVSGGIINAYEAVKMAESMSLKGKK</sequence>
<feature type="domain" description="Peptidase S8/S53" evidence="8">
    <location>
        <begin position="55"/>
        <end position="491"/>
    </location>
</feature>
<protein>
    <submittedName>
        <fullName evidence="9">Peptidase S8</fullName>
    </submittedName>
</protein>
<name>A0A150XGR5_9BACT</name>
<reference evidence="9 10" key="1">
    <citation type="submission" date="2016-01" db="EMBL/GenBank/DDBJ databases">
        <title>Genome sequencing of Roseivirga spongicola UST030701-084.</title>
        <authorList>
            <person name="Selvaratnam C."/>
            <person name="Thevarajoo S."/>
            <person name="Goh K.M."/>
            <person name="Ee R."/>
            <person name="Chan K.-G."/>
            <person name="Chong C.S."/>
        </authorList>
    </citation>
    <scope>NUCLEOTIDE SEQUENCE [LARGE SCALE GENOMIC DNA]</scope>
    <source>
        <strain evidence="9 10">UST030701-084</strain>
    </source>
</reference>
<feature type="active site" description="Charge relay system" evidence="5">
    <location>
        <position position="457"/>
    </location>
</feature>
<dbReference type="PROSITE" id="PS00136">
    <property type="entry name" value="SUBTILASE_ASP"/>
    <property type="match status" value="1"/>
</dbReference>
<dbReference type="InterPro" id="IPR023827">
    <property type="entry name" value="Peptidase_S8_Asp-AS"/>
</dbReference>
<dbReference type="PANTHER" id="PTHR43806:SF11">
    <property type="entry name" value="CEREVISIN-RELATED"/>
    <property type="match status" value="1"/>
</dbReference>
<evidence type="ECO:0000256" key="3">
    <source>
        <dbReference type="ARBA" id="ARBA00022801"/>
    </source>
</evidence>
<keyword evidence="10" id="KW-1185">Reference proteome</keyword>
<gene>
    <name evidence="9" type="ORF">AWW68_03805</name>
</gene>
<evidence type="ECO:0000256" key="2">
    <source>
        <dbReference type="ARBA" id="ARBA00022670"/>
    </source>
</evidence>
<evidence type="ECO:0000259" key="8">
    <source>
        <dbReference type="Pfam" id="PF00082"/>
    </source>
</evidence>
<dbReference type="OrthoDB" id="9798386at2"/>
<dbReference type="SUPFAM" id="SSF52743">
    <property type="entry name" value="Subtilisin-like"/>
    <property type="match status" value="1"/>
</dbReference>
<dbReference type="Pfam" id="PF00082">
    <property type="entry name" value="Peptidase_S8"/>
    <property type="match status" value="1"/>
</dbReference>
<dbReference type="GO" id="GO:0006508">
    <property type="term" value="P:proteolysis"/>
    <property type="evidence" value="ECO:0007669"/>
    <property type="project" value="UniProtKB-KW"/>
</dbReference>
<dbReference type="InterPro" id="IPR022398">
    <property type="entry name" value="Peptidase_S8_His-AS"/>
</dbReference>
<comment type="similarity">
    <text evidence="1 5 6">Belongs to the peptidase S8 family.</text>
</comment>
<dbReference type="InterPro" id="IPR034080">
    <property type="entry name" value="Protease_P7-like_dom"/>
</dbReference>
<dbReference type="Proteomes" id="UP000075606">
    <property type="component" value="Unassembled WGS sequence"/>
</dbReference>
<dbReference type="InterPro" id="IPR050131">
    <property type="entry name" value="Peptidase_S8_subtilisin-like"/>
</dbReference>
<evidence type="ECO:0000256" key="1">
    <source>
        <dbReference type="ARBA" id="ARBA00011073"/>
    </source>
</evidence>
<evidence type="ECO:0000256" key="4">
    <source>
        <dbReference type="ARBA" id="ARBA00022825"/>
    </source>
</evidence>
<dbReference type="InterPro" id="IPR036852">
    <property type="entry name" value="Peptidase_S8/S53_dom_sf"/>
</dbReference>
<dbReference type="PANTHER" id="PTHR43806">
    <property type="entry name" value="PEPTIDASE S8"/>
    <property type="match status" value="1"/>
</dbReference>
<dbReference type="PRINTS" id="PR00723">
    <property type="entry name" value="SUBTILISIN"/>
</dbReference>
<dbReference type="STRING" id="333140.AWW68_03805"/>
<evidence type="ECO:0000313" key="9">
    <source>
        <dbReference type="EMBL" id="KYG77902.1"/>
    </source>
</evidence>
<dbReference type="RefSeq" id="WP_068216752.1">
    <property type="nucleotide sequence ID" value="NZ_CP139724.1"/>
</dbReference>
<dbReference type="PROSITE" id="PS00137">
    <property type="entry name" value="SUBTILASE_HIS"/>
    <property type="match status" value="1"/>
</dbReference>
<evidence type="ECO:0000313" key="10">
    <source>
        <dbReference type="Proteomes" id="UP000075606"/>
    </source>
</evidence>
<dbReference type="InterPro" id="IPR000209">
    <property type="entry name" value="Peptidase_S8/S53_dom"/>
</dbReference>
<dbReference type="AlphaFoldDB" id="A0A150XGR5"/>
<dbReference type="PROSITE" id="PS00138">
    <property type="entry name" value="SUBTILASE_SER"/>
    <property type="match status" value="1"/>
</dbReference>
<comment type="caution">
    <text evidence="9">The sequence shown here is derived from an EMBL/GenBank/DDBJ whole genome shotgun (WGS) entry which is preliminary data.</text>
</comment>
<dbReference type="PROSITE" id="PS51892">
    <property type="entry name" value="SUBTILASE"/>
    <property type="match status" value="1"/>
</dbReference>
<feature type="active site" description="Charge relay system" evidence="5">
    <location>
        <position position="63"/>
    </location>
</feature>
<proteinExistence type="inferred from homology"/>